<comment type="caution">
    <text evidence="1">The sequence shown here is derived from an EMBL/GenBank/DDBJ whole genome shotgun (WGS) entry which is preliminary data.</text>
</comment>
<proteinExistence type="predicted"/>
<dbReference type="STRING" id="1802301.A2664_04890"/>
<dbReference type="AlphaFoldDB" id="A0A1G2M6X0"/>
<dbReference type="EMBL" id="MHRF01000001">
    <property type="protein sequence ID" value="OHA18812.1"/>
    <property type="molecule type" value="Genomic_DNA"/>
</dbReference>
<evidence type="ECO:0000313" key="2">
    <source>
        <dbReference type="Proteomes" id="UP000178873"/>
    </source>
</evidence>
<evidence type="ECO:0000313" key="1">
    <source>
        <dbReference type="EMBL" id="OHA18812.1"/>
    </source>
</evidence>
<sequence length="284" mass="32612">MSETSPQFKYGEQHPIDIEGFISNIPNLNRTEAIEHAREQRKSFLSKMWEREFSNLSPDTISKNNLSNDIDGWNRYLQFVYSQENEFQKEKFGFEEWSVKYVADMVSTLEQDTYYTSQLEKRGEQVKRDLLKVPNSYYETHSKDGIFNCVIGNGVYRPIESDSLLVHAISGESLEKAIRSGTVGAGGLGVCAFSQDRIIYDNGYIIVYQAKDLIEVGYQLLQINEDPRDAKILKEWRTNTPVDLKLARLISTTVNIPDENGAKNQAQIAHTFFGETFLREIPRI</sequence>
<dbReference type="Proteomes" id="UP000178873">
    <property type="component" value="Unassembled WGS sequence"/>
</dbReference>
<accession>A0A1G2M6X0</accession>
<organism evidence="1 2">
    <name type="scientific">Candidatus Taylorbacteria bacterium RIFCSPHIGHO2_01_FULL_46_22b</name>
    <dbReference type="NCBI Taxonomy" id="1802301"/>
    <lineage>
        <taxon>Bacteria</taxon>
        <taxon>Candidatus Tayloriibacteriota</taxon>
    </lineage>
</organism>
<gene>
    <name evidence="1" type="ORF">A2664_04890</name>
</gene>
<name>A0A1G2M6X0_9BACT</name>
<protein>
    <submittedName>
        <fullName evidence="1">Uncharacterized protein</fullName>
    </submittedName>
</protein>
<reference evidence="1 2" key="1">
    <citation type="journal article" date="2016" name="Nat. Commun.">
        <title>Thousands of microbial genomes shed light on interconnected biogeochemical processes in an aquifer system.</title>
        <authorList>
            <person name="Anantharaman K."/>
            <person name="Brown C.T."/>
            <person name="Hug L.A."/>
            <person name="Sharon I."/>
            <person name="Castelle C.J."/>
            <person name="Probst A.J."/>
            <person name="Thomas B.C."/>
            <person name="Singh A."/>
            <person name="Wilkins M.J."/>
            <person name="Karaoz U."/>
            <person name="Brodie E.L."/>
            <person name="Williams K.H."/>
            <person name="Hubbard S.S."/>
            <person name="Banfield J.F."/>
        </authorList>
    </citation>
    <scope>NUCLEOTIDE SEQUENCE [LARGE SCALE GENOMIC DNA]</scope>
</reference>